<keyword evidence="1" id="KW-0812">Transmembrane</keyword>
<feature type="transmembrane region" description="Helical" evidence="1">
    <location>
        <begin position="16"/>
        <end position="37"/>
    </location>
</feature>
<evidence type="ECO:0000313" key="3">
    <source>
        <dbReference type="Proteomes" id="UP000269923"/>
    </source>
</evidence>
<comment type="caution">
    <text evidence="2">The sequence shown here is derived from an EMBL/GenBank/DDBJ whole genome shotgun (WGS) entry which is preliminary data.</text>
</comment>
<evidence type="ECO:0000256" key="1">
    <source>
        <dbReference type="SAM" id="Phobius"/>
    </source>
</evidence>
<sequence length="40" mass="4715">MMYYAYTAGVGVLSRFYFYKLYLTAQNLLILCGFFLYPKA</sequence>
<keyword evidence="1" id="KW-1133">Transmembrane helix</keyword>
<gene>
    <name evidence="2" type="ORF">EII21_01580</name>
</gene>
<evidence type="ECO:0000313" key="2">
    <source>
        <dbReference type="EMBL" id="RRD91768.1"/>
    </source>
</evidence>
<keyword evidence="3" id="KW-1185">Reference proteome</keyword>
<proteinExistence type="predicted"/>
<dbReference type="EMBL" id="RQYC01000001">
    <property type="protein sequence ID" value="RRD91768.1"/>
    <property type="molecule type" value="Genomic_DNA"/>
</dbReference>
<protein>
    <submittedName>
        <fullName evidence="2">Formate dehydrogenase</fullName>
    </submittedName>
</protein>
<reference evidence="2 3" key="1">
    <citation type="submission" date="2018-11" db="EMBL/GenBank/DDBJ databases">
        <title>Genomes From Bacteria Associated with the Canine Oral Cavity: a Test Case for Automated Genome-Based Taxonomic Assignment.</title>
        <authorList>
            <person name="Coil D.A."/>
            <person name="Jospin G."/>
            <person name="Darling A.E."/>
            <person name="Wallis C."/>
            <person name="Davis I.J."/>
            <person name="Harris S."/>
            <person name="Eisen J.A."/>
            <person name="Holcombe L.J."/>
            <person name="O'Flynn C."/>
        </authorList>
    </citation>
    <scope>NUCLEOTIDE SEQUENCE [LARGE SCALE GENOMIC DNA]</scope>
    <source>
        <strain evidence="2 3">COT-280</strain>
    </source>
</reference>
<keyword evidence="1" id="KW-0472">Membrane</keyword>
<organism evidence="2 3">
    <name type="scientific">Conchiformibius steedae</name>
    <dbReference type="NCBI Taxonomy" id="153493"/>
    <lineage>
        <taxon>Bacteria</taxon>
        <taxon>Pseudomonadati</taxon>
        <taxon>Pseudomonadota</taxon>
        <taxon>Betaproteobacteria</taxon>
        <taxon>Neisseriales</taxon>
        <taxon>Neisseriaceae</taxon>
        <taxon>Conchiformibius</taxon>
    </lineage>
</organism>
<name>A0A3P2A9X2_9NEIS</name>
<accession>A0A3P2A9X2</accession>
<dbReference type="AlphaFoldDB" id="A0A3P2A9X2"/>
<dbReference type="Proteomes" id="UP000269923">
    <property type="component" value="Unassembled WGS sequence"/>
</dbReference>